<dbReference type="Proteomes" id="UP000192634">
    <property type="component" value="Unassembled WGS sequence"/>
</dbReference>
<dbReference type="InterPro" id="IPR050194">
    <property type="entry name" value="Glycosyltransferase_grp1"/>
</dbReference>
<dbReference type="Pfam" id="PF13439">
    <property type="entry name" value="Glyco_transf_4"/>
    <property type="match status" value="1"/>
</dbReference>
<dbReference type="GO" id="GO:0016757">
    <property type="term" value="F:glycosyltransferase activity"/>
    <property type="evidence" value="ECO:0007669"/>
    <property type="project" value="UniProtKB-KW"/>
</dbReference>
<dbReference type="PANTHER" id="PTHR45947">
    <property type="entry name" value="SULFOQUINOVOSYL TRANSFERASE SQD2"/>
    <property type="match status" value="1"/>
</dbReference>
<gene>
    <name evidence="5" type="ORF">SAMN06296429_104151</name>
</gene>
<reference evidence="5 6" key="1">
    <citation type="submission" date="2017-04" db="EMBL/GenBank/DDBJ databases">
        <authorList>
            <person name="Afonso C.L."/>
            <person name="Miller P.J."/>
            <person name="Scott M.A."/>
            <person name="Spackman E."/>
            <person name="Goraichik I."/>
            <person name="Dimitrov K.M."/>
            <person name="Suarez D.L."/>
            <person name="Swayne D.E."/>
        </authorList>
    </citation>
    <scope>NUCLEOTIDE SEQUENCE [LARGE SCALE GENOMIC DNA]</scope>
    <source>
        <strain evidence="5 6">CGMCC 1.12511</strain>
    </source>
</reference>
<evidence type="ECO:0000313" key="5">
    <source>
        <dbReference type="EMBL" id="SMC50509.1"/>
    </source>
</evidence>
<dbReference type="RefSeq" id="WP_084450278.1">
    <property type="nucleotide sequence ID" value="NZ_FWXN01000004.1"/>
</dbReference>
<evidence type="ECO:0000256" key="1">
    <source>
        <dbReference type="ARBA" id="ARBA00021292"/>
    </source>
</evidence>
<dbReference type="CDD" id="cd03801">
    <property type="entry name" value="GT4_PimA-like"/>
    <property type="match status" value="1"/>
</dbReference>
<dbReference type="SUPFAM" id="SSF53756">
    <property type="entry name" value="UDP-Glycosyltransferase/glycogen phosphorylase"/>
    <property type="match status" value="1"/>
</dbReference>
<dbReference type="OrthoDB" id="5116476at2"/>
<accession>A0A1W1ZQ10</accession>
<proteinExistence type="predicted"/>
<keyword evidence="3 5" id="KW-0808">Transferase</keyword>
<dbReference type="AlphaFoldDB" id="A0A1W1ZQ10"/>
<dbReference type="GO" id="GO:1901137">
    <property type="term" value="P:carbohydrate derivative biosynthetic process"/>
    <property type="evidence" value="ECO:0007669"/>
    <property type="project" value="UniProtKB-ARBA"/>
</dbReference>
<keyword evidence="2" id="KW-0328">Glycosyltransferase</keyword>
<dbReference type="EMBL" id="FWXN01000004">
    <property type="protein sequence ID" value="SMC50509.1"/>
    <property type="molecule type" value="Genomic_DNA"/>
</dbReference>
<sequence length="341" mass="37188">MRMAYLFVSNVQHEEVAHRRGEVPSHRLFFAVELRELGHDVHLCPWRVPSWVPGAAQWWKVAQAIWCAVIQGRLDAVVCTHEAAANAPLLLKAMGVLRVPVVVLTVAATGEPYRADDLAGRVRRRLLREADRLCTFSSAQVRQLAEILGIDERRVSFVPLGVDTDFFRPRVGRPRLDYVLAVGTNEGKDYPTLVRALSPGERLVVVTDEDNISQARAVMSDQDVTFRSHVPISELREMYLECRVMVLPLRDIGISTGQTVLLENLAAGTPVVVSDIPAVADYVGGGANPVVVPPGDVAGLRRALQSVGSAGADDTTPPRSAKDSADLLAGLIRRETVRGSS</sequence>
<evidence type="ECO:0000313" key="6">
    <source>
        <dbReference type="Proteomes" id="UP000192634"/>
    </source>
</evidence>
<organism evidence="5 6">
    <name type="scientific">Janibacter indicus</name>
    <dbReference type="NCBI Taxonomy" id="857417"/>
    <lineage>
        <taxon>Bacteria</taxon>
        <taxon>Bacillati</taxon>
        <taxon>Actinomycetota</taxon>
        <taxon>Actinomycetes</taxon>
        <taxon>Micrococcales</taxon>
        <taxon>Intrasporangiaceae</taxon>
        <taxon>Janibacter</taxon>
    </lineage>
</organism>
<dbReference type="Pfam" id="PF13692">
    <property type="entry name" value="Glyco_trans_1_4"/>
    <property type="match status" value="1"/>
</dbReference>
<name>A0A1W1ZQ10_9MICO</name>
<dbReference type="InterPro" id="IPR028098">
    <property type="entry name" value="Glyco_trans_4-like_N"/>
</dbReference>
<dbReference type="Gene3D" id="3.40.50.2000">
    <property type="entry name" value="Glycogen Phosphorylase B"/>
    <property type="match status" value="2"/>
</dbReference>
<evidence type="ECO:0000256" key="3">
    <source>
        <dbReference type="ARBA" id="ARBA00022679"/>
    </source>
</evidence>
<protein>
    <recommendedName>
        <fullName evidence="1">D-inositol 3-phosphate glycosyltransferase</fullName>
    </recommendedName>
</protein>
<dbReference type="PANTHER" id="PTHR45947:SF3">
    <property type="entry name" value="SULFOQUINOVOSYL TRANSFERASE SQD2"/>
    <property type="match status" value="1"/>
</dbReference>
<evidence type="ECO:0000256" key="2">
    <source>
        <dbReference type="ARBA" id="ARBA00022676"/>
    </source>
</evidence>
<evidence type="ECO:0000259" key="4">
    <source>
        <dbReference type="Pfam" id="PF13439"/>
    </source>
</evidence>
<feature type="domain" description="Glycosyltransferase subfamily 4-like N-terminal" evidence="4">
    <location>
        <begin position="39"/>
        <end position="165"/>
    </location>
</feature>